<feature type="transmembrane region" description="Helical" evidence="10">
    <location>
        <begin position="309"/>
        <end position="333"/>
    </location>
</feature>
<evidence type="ECO:0000256" key="2">
    <source>
        <dbReference type="ARBA" id="ARBA00022475"/>
    </source>
</evidence>
<gene>
    <name evidence="10" type="primary">murJ</name>
    <name evidence="12" type="ORF">GLS_c19900</name>
</gene>
<feature type="transmembrane region" description="Helical" evidence="10">
    <location>
        <begin position="89"/>
        <end position="111"/>
    </location>
</feature>
<organism evidence="12 13">
    <name type="scientific">Gluconobacter oxydans DSM 3504</name>
    <dbReference type="NCBI Taxonomy" id="1288313"/>
    <lineage>
        <taxon>Bacteria</taxon>
        <taxon>Pseudomonadati</taxon>
        <taxon>Pseudomonadota</taxon>
        <taxon>Alphaproteobacteria</taxon>
        <taxon>Acetobacterales</taxon>
        <taxon>Acetobacteraceae</taxon>
        <taxon>Gluconobacter</taxon>
    </lineage>
</organism>
<evidence type="ECO:0000256" key="9">
    <source>
        <dbReference type="ARBA" id="ARBA00061532"/>
    </source>
</evidence>
<dbReference type="InterPro" id="IPR004268">
    <property type="entry name" value="MurJ"/>
</dbReference>
<keyword evidence="10 11" id="KW-0961">Cell wall biogenesis/degradation</keyword>
<name>A0A067Z600_GLUOY</name>
<comment type="subcellular location">
    <subcellularLocation>
        <location evidence="10">Cell inner membrane</location>
        <topology evidence="10">Multi-pass membrane protein</topology>
    </subcellularLocation>
    <subcellularLocation>
        <location evidence="1">Cell membrane</location>
        <topology evidence="1">Multi-pass membrane protein</topology>
    </subcellularLocation>
</comment>
<evidence type="ECO:0000256" key="8">
    <source>
        <dbReference type="ARBA" id="ARBA00060041"/>
    </source>
</evidence>
<keyword evidence="4 10" id="KW-0133">Cell shape</keyword>
<dbReference type="UniPathway" id="UPA00219"/>
<dbReference type="GO" id="GO:0071555">
    <property type="term" value="P:cell wall organization"/>
    <property type="evidence" value="ECO:0007669"/>
    <property type="project" value="UniProtKB-UniRule"/>
</dbReference>
<dbReference type="InterPro" id="IPR051050">
    <property type="entry name" value="Lipid_II_flippase_MurJ/MviN"/>
</dbReference>
<dbReference type="PIRSF" id="PIRSF002869">
    <property type="entry name" value="MviN"/>
    <property type="match status" value="1"/>
</dbReference>
<dbReference type="GO" id="GO:0008360">
    <property type="term" value="P:regulation of cell shape"/>
    <property type="evidence" value="ECO:0007669"/>
    <property type="project" value="UniProtKB-UniRule"/>
</dbReference>
<dbReference type="GO" id="GO:0009252">
    <property type="term" value="P:peptidoglycan biosynthetic process"/>
    <property type="evidence" value="ECO:0007669"/>
    <property type="project" value="UniProtKB-UniRule"/>
</dbReference>
<accession>A0A067Z600</accession>
<feature type="transmembrane region" description="Helical" evidence="10">
    <location>
        <begin position="472"/>
        <end position="492"/>
    </location>
</feature>
<keyword evidence="10" id="KW-0997">Cell inner membrane</keyword>
<comment type="similarity">
    <text evidence="9 10 11">Belongs to the MurJ/MviN family.</text>
</comment>
<feature type="transmembrane region" description="Helical" evidence="10">
    <location>
        <begin position="184"/>
        <end position="204"/>
    </location>
</feature>
<proteinExistence type="inferred from homology"/>
<dbReference type="Proteomes" id="UP000031656">
    <property type="component" value="Chromosome"/>
</dbReference>
<feature type="transmembrane region" description="Helical" evidence="10">
    <location>
        <begin position="157"/>
        <end position="178"/>
    </location>
</feature>
<sequence>MLRNFLTVGSWTMLSRVLGLVRDQLLAAFLGAGPVQDAYLIALRLPNMFRRLFGEGAFNAAFVPMFTERYETKGHQSALRFAGQALSGLMLWLALLTILAEIFMPLVVSFIGSGLTGTRFETAVHLSRITFPYMLLICGAALVSGVLNGLGKFTAAAAAYVTFNIIGIAAILLGALVWHNTAVVSAWGVTLSGVVQLGALYWAARRAGMAPHLTWPSLSPDMRALLRRMGPGLVGSGVTQINLTVDTIIATHLPVGTPSILYFADRINQLPLGVLGSAAGTALLPLLTRHIANNDRTAVHSSLNRAIDYTLLLTLPAMIGMIVLASPIMAALFGYGHFTVSDAILSGQCLQAYALGLPAFVLIKVLSPAFFAEGDTVTPVRIGFFTLALNLVLNLLLYRPLGHIGPPLASTIAAFVNCTLLAVILHRRGLFIADPLLRGRALRIAGAGIMMALWVAAAEKLAAPGLPAWHGVWRLGMLTALIIFGMLVYAVMLDALKVVRLRDATVAFQSRLNRRRAR</sequence>
<evidence type="ECO:0000256" key="4">
    <source>
        <dbReference type="ARBA" id="ARBA00022960"/>
    </source>
</evidence>
<dbReference type="GO" id="GO:0015648">
    <property type="term" value="F:lipid-linked peptidoglycan transporter activity"/>
    <property type="evidence" value="ECO:0007669"/>
    <property type="project" value="UniProtKB-UniRule"/>
</dbReference>
<dbReference type="KEGG" id="goy:GLS_c19900"/>
<evidence type="ECO:0000256" key="1">
    <source>
        <dbReference type="ARBA" id="ARBA00004651"/>
    </source>
</evidence>
<comment type="pathway">
    <text evidence="10">Cell wall biogenesis; peptidoglycan biosynthesis.</text>
</comment>
<keyword evidence="7 10" id="KW-0472">Membrane</keyword>
<feature type="transmembrane region" description="Helical" evidence="10">
    <location>
        <begin position="270"/>
        <end position="288"/>
    </location>
</feature>
<keyword evidence="3 10" id="KW-0812">Transmembrane</keyword>
<evidence type="ECO:0000256" key="5">
    <source>
        <dbReference type="ARBA" id="ARBA00022984"/>
    </source>
</evidence>
<evidence type="ECO:0000256" key="11">
    <source>
        <dbReference type="PIRNR" id="PIRNR002869"/>
    </source>
</evidence>
<evidence type="ECO:0000256" key="3">
    <source>
        <dbReference type="ARBA" id="ARBA00022692"/>
    </source>
</evidence>
<dbReference type="NCBIfam" id="TIGR01695">
    <property type="entry name" value="murJ_mviN"/>
    <property type="match status" value="1"/>
</dbReference>
<dbReference type="GeneID" id="56906211"/>
<dbReference type="EMBL" id="CP004373">
    <property type="protein sequence ID" value="AHK71863.1"/>
    <property type="molecule type" value="Genomic_DNA"/>
</dbReference>
<dbReference type="HOGENOM" id="CLU_006797_5_0_5"/>
<dbReference type="CDD" id="cd13123">
    <property type="entry name" value="MATE_MurJ_like"/>
    <property type="match status" value="1"/>
</dbReference>
<protein>
    <recommendedName>
        <fullName evidence="10">Probable lipid II flippase MurJ</fullName>
    </recommendedName>
</protein>
<feature type="transmembrane region" description="Helical" evidence="10">
    <location>
        <begin position="404"/>
        <end position="425"/>
    </location>
</feature>
<dbReference type="HAMAP" id="MF_02078">
    <property type="entry name" value="MurJ_MviN"/>
    <property type="match status" value="1"/>
</dbReference>
<feature type="transmembrane region" description="Helical" evidence="10">
    <location>
        <begin position="353"/>
        <end position="372"/>
    </location>
</feature>
<feature type="transmembrane region" description="Helical" evidence="10">
    <location>
        <begin position="437"/>
        <end position="457"/>
    </location>
</feature>
<keyword evidence="5 10" id="KW-0573">Peptidoglycan synthesis</keyword>
<dbReference type="RefSeq" id="WP_041112120.1">
    <property type="nucleotide sequence ID" value="NZ_CP004373.1"/>
</dbReference>
<evidence type="ECO:0000256" key="6">
    <source>
        <dbReference type="ARBA" id="ARBA00022989"/>
    </source>
</evidence>
<dbReference type="PANTHER" id="PTHR47019:SF1">
    <property type="entry name" value="LIPID II FLIPPASE MURJ"/>
    <property type="match status" value="1"/>
</dbReference>
<dbReference type="PRINTS" id="PR01806">
    <property type="entry name" value="VIRFACTRMVIN"/>
</dbReference>
<feature type="transmembrane region" description="Helical" evidence="10">
    <location>
        <begin position="379"/>
        <end position="398"/>
    </location>
</feature>
<evidence type="ECO:0000313" key="12">
    <source>
        <dbReference type="EMBL" id="AHK71863.1"/>
    </source>
</evidence>
<dbReference type="GO" id="GO:0005886">
    <property type="term" value="C:plasma membrane"/>
    <property type="evidence" value="ECO:0007669"/>
    <property type="project" value="UniProtKB-SubCell"/>
</dbReference>
<evidence type="ECO:0000256" key="10">
    <source>
        <dbReference type="HAMAP-Rule" id="MF_02078"/>
    </source>
</evidence>
<keyword evidence="10 11" id="KW-0813">Transport</keyword>
<dbReference type="AlphaFoldDB" id="A0A067Z600"/>
<dbReference type="PANTHER" id="PTHR47019">
    <property type="entry name" value="LIPID II FLIPPASE MURJ"/>
    <property type="match status" value="1"/>
</dbReference>
<reference evidence="12 13" key="1">
    <citation type="journal article" date="2015" name="Appl. Microbiol. Biotechnol.">
        <title>The consequence of an additional NADH dehydrogenase paralog on the growth of Gluconobacter oxydans DSM3504.</title>
        <authorList>
            <person name="Kostner D."/>
            <person name="Luchterhand B."/>
            <person name="Junker A."/>
            <person name="Volland S."/>
            <person name="Daniel R."/>
            <person name="Buchs J."/>
            <person name="Liebl W."/>
            <person name="Ehrenreich A."/>
        </authorList>
    </citation>
    <scope>NUCLEOTIDE SEQUENCE [LARGE SCALE GENOMIC DNA]</scope>
    <source>
        <strain evidence="12">DSM 3504</strain>
    </source>
</reference>
<comment type="function">
    <text evidence="8 10 11">Involved in peptidoglycan biosynthesis. Transports lipid-linked peptidoglycan precursors from the inner to the outer leaflet of the cytoplasmic membrane.</text>
</comment>
<evidence type="ECO:0000256" key="7">
    <source>
        <dbReference type="ARBA" id="ARBA00023136"/>
    </source>
</evidence>
<evidence type="ECO:0000313" key="13">
    <source>
        <dbReference type="Proteomes" id="UP000031656"/>
    </source>
</evidence>
<comment type="caution">
    <text evidence="10">Lacks conserved residue(s) required for the propagation of feature annotation.</text>
</comment>
<keyword evidence="6 10" id="KW-1133">Transmembrane helix</keyword>
<keyword evidence="2 10" id="KW-1003">Cell membrane</keyword>
<feature type="transmembrane region" description="Helical" evidence="10">
    <location>
        <begin position="131"/>
        <end position="150"/>
    </location>
</feature>
<dbReference type="Pfam" id="PF03023">
    <property type="entry name" value="MurJ"/>
    <property type="match status" value="1"/>
</dbReference>
<dbReference type="GO" id="GO:0034204">
    <property type="term" value="P:lipid translocation"/>
    <property type="evidence" value="ECO:0007669"/>
    <property type="project" value="TreeGrafter"/>
</dbReference>